<accession>A0A8M8VED1</accession>
<dbReference type="KEGG" id="sind:110013189"/>
<dbReference type="OrthoDB" id="1667576at2759"/>
<reference evidence="3" key="1">
    <citation type="submission" date="2025-08" db="UniProtKB">
        <authorList>
            <consortium name="RefSeq"/>
        </authorList>
    </citation>
    <scope>IDENTIFICATION</scope>
</reference>
<keyword evidence="1" id="KW-0472">Membrane</keyword>
<name>A0A8M8VED1_SESIN</name>
<dbReference type="PANTHER" id="PTHR38225:SF4">
    <property type="entry name" value="PROTEIN, PUTATIVE-RELATED"/>
    <property type="match status" value="1"/>
</dbReference>
<organism evidence="2 3">
    <name type="scientific">Sesamum indicum</name>
    <name type="common">Oriental sesame</name>
    <name type="synonym">Sesamum orientale</name>
    <dbReference type="NCBI Taxonomy" id="4182"/>
    <lineage>
        <taxon>Eukaryota</taxon>
        <taxon>Viridiplantae</taxon>
        <taxon>Streptophyta</taxon>
        <taxon>Embryophyta</taxon>
        <taxon>Tracheophyta</taxon>
        <taxon>Spermatophyta</taxon>
        <taxon>Magnoliopsida</taxon>
        <taxon>eudicotyledons</taxon>
        <taxon>Gunneridae</taxon>
        <taxon>Pentapetalae</taxon>
        <taxon>asterids</taxon>
        <taxon>lamiids</taxon>
        <taxon>Lamiales</taxon>
        <taxon>Pedaliaceae</taxon>
        <taxon>Sesamum</taxon>
    </lineage>
</organism>
<evidence type="ECO:0000313" key="2">
    <source>
        <dbReference type="Proteomes" id="UP000504604"/>
    </source>
</evidence>
<dbReference type="PANTHER" id="PTHR38225">
    <property type="entry name" value="PROTEIN, PUTATIVE-RELATED"/>
    <property type="match status" value="1"/>
</dbReference>
<gene>
    <name evidence="3" type="primary">LOC110013189</name>
</gene>
<feature type="transmembrane region" description="Helical" evidence="1">
    <location>
        <begin position="92"/>
        <end position="117"/>
    </location>
</feature>
<keyword evidence="1" id="KW-0812">Transmembrane</keyword>
<keyword evidence="1" id="KW-1133">Transmembrane helix</keyword>
<sequence length="124" mass="14447">MASSAVYVCSAILPRNKSKFSQSFQLRAHYYENEGRSRNMVDANLRVLRERIEDIKNRERLERCCVAEPGWNYTPIHNNYIKPKRDRISRRFLQLMLEVGGTLGFTVLSCSFCLYAISLLLHSN</sequence>
<proteinExistence type="predicted"/>
<dbReference type="GeneID" id="110013189"/>
<evidence type="ECO:0000256" key="1">
    <source>
        <dbReference type="SAM" id="Phobius"/>
    </source>
</evidence>
<dbReference type="RefSeq" id="XP_020554940.1">
    <property type="nucleotide sequence ID" value="XM_020699281.1"/>
</dbReference>
<dbReference type="AlphaFoldDB" id="A0A8M8VED1"/>
<keyword evidence="2" id="KW-1185">Reference proteome</keyword>
<dbReference type="Proteomes" id="UP000504604">
    <property type="component" value="Linkage group LG15"/>
</dbReference>
<protein>
    <submittedName>
        <fullName evidence="3">Uncharacterized protein LOC110013189</fullName>
    </submittedName>
</protein>
<evidence type="ECO:0000313" key="3">
    <source>
        <dbReference type="RefSeq" id="XP_020554940.1"/>
    </source>
</evidence>